<evidence type="ECO:0000256" key="6">
    <source>
        <dbReference type="ARBA" id="ARBA00023014"/>
    </source>
</evidence>
<dbReference type="Gene3D" id="3.40.50.80">
    <property type="entry name" value="Nucleotide-binding domain of ferredoxin-NADP reductase (FNR) module"/>
    <property type="match status" value="1"/>
</dbReference>
<keyword evidence="2" id="KW-0285">Flavoprotein</keyword>
<keyword evidence="3" id="KW-0001">2Fe-2S</keyword>
<evidence type="ECO:0000256" key="5">
    <source>
        <dbReference type="ARBA" id="ARBA00023004"/>
    </source>
</evidence>
<dbReference type="InterPro" id="IPR050415">
    <property type="entry name" value="MRET"/>
</dbReference>
<evidence type="ECO:0000313" key="7">
    <source>
        <dbReference type="EMBL" id="SDT74788.1"/>
    </source>
</evidence>
<evidence type="ECO:0000256" key="4">
    <source>
        <dbReference type="ARBA" id="ARBA00022723"/>
    </source>
</evidence>
<evidence type="ECO:0000256" key="2">
    <source>
        <dbReference type="ARBA" id="ARBA00022630"/>
    </source>
</evidence>
<keyword evidence="4" id="KW-0479">Metal-binding</keyword>
<dbReference type="PANTHER" id="PTHR47354">
    <property type="entry name" value="NADH OXIDOREDUCTASE HCR"/>
    <property type="match status" value="1"/>
</dbReference>
<comment type="cofactor">
    <cofactor evidence="1">
        <name>FAD</name>
        <dbReference type="ChEBI" id="CHEBI:57692"/>
    </cofactor>
</comment>
<dbReference type="STRING" id="113562.SAMN04489716_7096"/>
<keyword evidence="5" id="KW-0408">Iron</keyword>
<dbReference type="PRINTS" id="PR00409">
    <property type="entry name" value="PHDIOXRDTASE"/>
</dbReference>
<evidence type="ECO:0000256" key="1">
    <source>
        <dbReference type="ARBA" id="ARBA00001974"/>
    </source>
</evidence>
<dbReference type="GO" id="GO:0046872">
    <property type="term" value="F:metal ion binding"/>
    <property type="evidence" value="ECO:0007669"/>
    <property type="project" value="UniProtKB-KW"/>
</dbReference>
<sequence length="236" mass="24657">MWTFAVLLRPDGTGDSRHVHERLAVGDQVRVAGPKAMFPLEDAEHHLLLAGGIGVIPVLTMAEHLAAQGKPFSLVYVGGGRERMPFLDGVAALGESARVVDRAQSTDLTLAKVVERAPASALVYACWPSQMMDELGELVTGGRLRTESFVSVSGTPAETEGGAFEVQFGVGGPVRQVPADTPMLDVLLKAGADIDAIGVPAIAARAPRYLKAGGTAVLVGMPAIAGRRRFLVGGAR</sequence>
<evidence type="ECO:0000313" key="8">
    <source>
        <dbReference type="Proteomes" id="UP000198688"/>
    </source>
</evidence>
<dbReference type="EMBL" id="LT629758">
    <property type="protein sequence ID" value="SDT74788.1"/>
    <property type="molecule type" value="Genomic_DNA"/>
</dbReference>
<keyword evidence="8" id="KW-1185">Reference proteome</keyword>
<evidence type="ECO:0000256" key="3">
    <source>
        <dbReference type="ARBA" id="ARBA00022714"/>
    </source>
</evidence>
<dbReference type="GO" id="GO:0051537">
    <property type="term" value="F:2 iron, 2 sulfur cluster binding"/>
    <property type="evidence" value="ECO:0007669"/>
    <property type="project" value="UniProtKB-KW"/>
</dbReference>
<keyword evidence="6" id="KW-0411">Iron-sulfur</keyword>
<gene>
    <name evidence="7" type="ORF">SAMN04489716_7096</name>
</gene>
<dbReference type="RefSeq" id="WP_092551194.1">
    <property type="nucleotide sequence ID" value="NZ_BOMJ01000057.1"/>
</dbReference>
<dbReference type="GO" id="GO:0016491">
    <property type="term" value="F:oxidoreductase activity"/>
    <property type="evidence" value="ECO:0007669"/>
    <property type="project" value="TreeGrafter"/>
</dbReference>
<dbReference type="AlphaFoldDB" id="A0A1H2CWA4"/>
<dbReference type="InterPro" id="IPR039261">
    <property type="entry name" value="FNR_nucleotide-bd"/>
</dbReference>
<dbReference type="PANTHER" id="PTHR47354:SF1">
    <property type="entry name" value="CARNITINE MONOOXYGENASE REDUCTASE SUBUNIT"/>
    <property type="match status" value="1"/>
</dbReference>
<name>A0A1H2CWA4_9ACTN</name>
<dbReference type="Proteomes" id="UP000198688">
    <property type="component" value="Chromosome I"/>
</dbReference>
<accession>A0A1H2CWA4</accession>
<dbReference type="OrthoDB" id="9801223at2"/>
<reference evidence="7 8" key="1">
    <citation type="submission" date="2016-10" db="EMBL/GenBank/DDBJ databases">
        <authorList>
            <person name="de Groot N.N."/>
        </authorList>
    </citation>
    <scope>NUCLEOTIDE SEQUENCE [LARGE SCALE GENOMIC DNA]</scope>
    <source>
        <strain evidence="7 8">DSM 43941</strain>
    </source>
</reference>
<proteinExistence type="predicted"/>
<organism evidence="7 8">
    <name type="scientific">Actinoplanes derwentensis</name>
    <dbReference type="NCBI Taxonomy" id="113562"/>
    <lineage>
        <taxon>Bacteria</taxon>
        <taxon>Bacillati</taxon>
        <taxon>Actinomycetota</taxon>
        <taxon>Actinomycetes</taxon>
        <taxon>Micromonosporales</taxon>
        <taxon>Micromonosporaceae</taxon>
        <taxon>Actinoplanes</taxon>
    </lineage>
</organism>
<protein>
    <submittedName>
        <fullName evidence="7">Ferredoxin-NADP reductase</fullName>
    </submittedName>
</protein>
<dbReference type="SUPFAM" id="SSF52343">
    <property type="entry name" value="Ferredoxin reductase-like, C-terminal NADP-linked domain"/>
    <property type="match status" value="1"/>
</dbReference>